<keyword evidence="11" id="KW-1185">Reference proteome</keyword>
<evidence type="ECO:0000313" key="10">
    <source>
        <dbReference type="Proteomes" id="UP000542973"/>
    </source>
</evidence>
<name>A0A6N1BL33_9BURK</name>
<dbReference type="RefSeq" id="WP_053823276.1">
    <property type="nucleotide sequence ID" value="NZ_BAAAEB010000031.1"/>
</dbReference>
<dbReference type="AlphaFoldDB" id="A0A6N1BL33"/>
<dbReference type="Proteomes" id="UP001056648">
    <property type="component" value="Chromosome 1"/>
</dbReference>
<dbReference type="GO" id="GO:0004725">
    <property type="term" value="F:protein tyrosine phosphatase activity"/>
    <property type="evidence" value="ECO:0007669"/>
    <property type="project" value="UniProtKB-EC"/>
</dbReference>
<dbReference type="Pfam" id="PF01451">
    <property type="entry name" value="LMWPc"/>
    <property type="match status" value="1"/>
</dbReference>
<proteinExistence type="inferred from homology"/>
<evidence type="ECO:0000256" key="2">
    <source>
        <dbReference type="ARBA" id="ARBA00013064"/>
    </source>
</evidence>
<dbReference type="EMBL" id="JABEMD010000006">
    <property type="protein sequence ID" value="NNH10338.1"/>
    <property type="molecule type" value="Genomic_DNA"/>
</dbReference>
<dbReference type="InterPro" id="IPR023485">
    <property type="entry name" value="Ptyr_pPase"/>
</dbReference>
<reference evidence="9" key="2">
    <citation type="submission" date="2022-06" db="EMBL/GenBank/DDBJ databases">
        <title>Complete genome sequence and characterization of Cupriavidus gilardii QJ1 isolated from contaminating cells.</title>
        <authorList>
            <person name="Qi J."/>
        </authorList>
    </citation>
    <scope>NUCLEOTIDE SEQUENCE</scope>
    <source>
        <strain evidence="9">QJ1</strain>
    </source>
</reference>
<evidence type="ECO:0000259" key="7">
    <source>
        <dbReference type="SMART" id="SM00226"/>
    </source>
</evidence>
<evidence type="ECO:0000256" key="5">
    <source>
        <dbReference type="ARBA" id="ARBA00051722"/>
    </source>
</evidence>
<reference evidence="8 10" key="1">
    <citation type="submission" date="2020-05" db="EMBL/GenBank/DDBJ databases">
        <title>MicrobeNet Type strains.</title>
        <authorList>
            <person name="Nicholson A.C."/>
        </authorList>
    </citation>
    <scope>NUCLEOTIDE SEQUENCE [LARGE SCALE GENOMIC DNA]</scope>
    <source>
        <strain evidence="8 10">ATCC 700815</strain>
    </source>
</reference>
<evidence type="ECO:0000256" key="1">
    <source>
        <dbReference type="ARBA" id="ARBA00011063"/>
    </source>
</evidence>
<evidence type="ECO:0000313" key="11">
    <source>
        <dbReference type="Proteomes" id="UP001056648"/>
    </source>
</evidence>
<comment type="similarity">
    <text evidence="1">Belongs to the low molecular weight phosphotyrosine protein phosphatase family.</text>
</comment>
<dbReference type="CDD" id="cd16343">
    <property type="entry name" value="LMWPTP"/>
    <property type="match status" value="1"/>
</dbReference>
<dbReference type="Gene3D" id="3.40.50.2300">
    <property type="match status" value="1"/>
</dbReference>
<feature type="domain" description="Phosphotyrosine protein phosphatase I" evidence="7">
    <location>
        <begin position="3"/>
        <end position="140"/>
    </location>
</feature>
<protein>
    <recommendedName>
        <fullName evidence="2">protein-tyrosine-phosphatase</fullName>
        <ecNumber evidence="2">3.1.3.48</ecNumber>
    </recommendedName>
</protein>
<dbReference type="Proteomes" id="UP000542973">
    <property type="component" value="Unassembled WGS sequence"/>
</dbReference>
<dbReference type="EC" id="3.1.3.48" evidence="2"/>
<evidence type="ECO:0000256" key="3">
    <source>
        <dbReference type="ARBA" id="ARBA00022801"/>
    </source>
</evidence>
<feature type="active site" evidence="6">
    <location>
        <position position="15"/>
    </location>
</feature>
<dbReference type="SUPFAM" id="SSF52788">
    <property type="entry name" value="Phosphotyrosine protein phosphatases I"/>
    <property type="match status" value="1"/>
</dbReference>
<keyword evidence="3" id="KW-0378">Hydrolase</keyword>
<dbReference type="InterPro" id="IPR050438">
    <property type="entry name" value="LMW_PTPase"/>
</dbReference>
<evidence type="ECO:0000313" key="8">
    <source>
        <dbReference type="EMBL" id="NNH10338.1"/>
    </source>
</evidence>
<dbReference type="PANTHER" id="PTHR11717">
    <property type="entry name" value="LOW MOLECULAR WEIGHT PROTEIN TYROSINE PHOSPHATASE"/>
    <property type="match status" value="1"/>
</dbReference>
<dbReference type="SMART" id="SM00226">
    <property type="entry name" value="LMWPc"/>
    <property type="match status" value="1"/>
</dbReference>
<gene>
    <name evidence="8" type="ORF">HLB16_05505</name>
    <name evidence="9" type="ORF">NDR89_06025</name>
</gene>
<evidence type="ECO:0000256" key="6">
    <source>
        <dbReference type="PIRSR" id="PIRSR617867-1"/>
    </source>
</evidence>
<feature type="active site" description="Nucleophile" evidence="6">
    <location>
        <position position="9"/>
    </location>
</feature>
<evidence type="ECO:0000256" key="4">
    <source>
        <dbReference type="ARBA" id="ARBA00022912"/>
    </source>
</evidence>
<dbReference type="InterPro" id="IPR017867">
    <property type="entry name" value="Tyr_phospatase_low_mol_wt"/>
</dbReference>
<comment type="catalytic activity">
    <reaction evidence="5">
        <text>O-phospho-L-tyrosyl-[protein] + H2O = L-tyrosyl-[protein] + phosphate</text>
        <dbReference type="Rhea" id="RHEA:10684"/>
        <dbReference type="Rhea" id="RHEA-COMP:10136"/>
        <dbReference type="Rhea" id="RHEA-COMP:20101"/>
        <dbReference type="ChEBI" id="CHEBI:15377"/>
        <dbReference type="ChEBI" id="CHEBI:43474"/>
        <dbReference type="ChEBI" id="CHEBI:46858"/>
        <dbReference type="ChEBI" id="CHEBI:61978"/>
        <dbReference type="EC" id="3.1.3.48"/>
    </reaction>
</comment>
<dbReference type="EMBL" id="CP098735">
    <property type="protein sequence ID" value="USE76819.1"/>
    <property type="molecule type" value="Genomic_DNA"/>
</dbReference>
<dbReference type="PANTHER" id="PTHR11717:SF31">
    <property type="entry name" value="LOW MOLECULAR WEIGHT PROTEIN-TYROSINE-PHOSPHATASE ETP-RELATED"/>
    <property type="match status" value="1"/>
</dbReference>
<evidence type="ECO:0000313" key="9">
    <source>
        <dbReference type="EMBL" id="USE76819.1"/>
    </source>
</evidence>
<dbReference type="InterPro" id="IPR036196">
    <property type="entry name" value="Ptyr_pPase_sf"/>
</dbReference>
<dbReference type="GeneID" id="70688683"/>
<sequence>MIRTILVVCIGNTCRSPMAEVLLRQALPTCEVASAGLAPPVGAAAHPCAIALMAAEGHELRGHRARVVDAQLVDWADLVLVMDLEQRDEVERRFPDARGRVYRIGEFIAADVPDPFGGSHSMFAIALGLIKTGIESWSVRIRAIAPAECHGEAS</sequence>
<dbReference type="PRINTS" id="PR00719">
    <property type="entry name" value="LMWPTPASE"/>
</dbReference>
<organism evidence="8 10">
    <name type="scientific">Cupriavidus gilardii</name>
    <dbReference type="NCBI Taxonomy" id="82541"/>
    <lineage>
        <taxon>Bacteria</taxon>
        <taxon>Pseudomonadati</taxon>
        <taxon>Pseudomonadota</taxon>
        <taxon>Betaproteobacteria</taxon>
        <taxon>Burkholderiales</taxon>
        <taxon>Burkholderiaceae</taxon>
        <taxon>Cupriavidus</taxon>
    </lineage>
</organism>
<feature type="active site" description="Proton donor" evidence="6">
    <location>
        <position position="114"/>
    </location>
</feature>
<accession>A0A6N1BL33</accession>
<keyword evidence="4" id="KW-0904">Protein phosphatase</keyword>